<dbReference type="InterPro" id="IPR029016">
    <property type="entry name" value="GAF-like_dom_sf"/>
</dbReference>
<feature type="transmembrane region" description="Helical" evidence="9">
    <location>
        <begin position="94"/>
        <end position="116"/>
    </location>
</feature>
<keyword evidence="6 11" id="KW-0418">Kinase</keyword>
<dbReference type="EC" id="2.7.13.3" evidence="2"/>
<evidence type="ECO:0000256" key="2">
    <source>
        <dbReference type="ARBA" id="ARBA00012438"/>
    </source>
</evidence>
<gene>
    <name evidence="11" type="primary">prsK</name>
    <name evidence="11" type="ORF">ILT43_03855</name>
</gene>
<dbReference type="Gene3D" id="3.30.450.40">
    <property type="match status" value="1"/>
</dbReference>
<dbReference type="Gene3D" id="3.30.565.10">
    <property type="entry name" value="Histidine kinase-like ATPase, C-terminal domain"/>
    <property type="match status" value="1"/>
</dbReference>
<evidence type="ECO:0000259" key="10">
    <source>
        <dbReference type="PROSITE" id="PS50109"/>
    </source>
</evidence>
<dbReference type="NCBIfam" id="TIGR02916">
    <property type="entry name" value="PEP_his_kin"/>
    <property type="match status" value="1"/>
</dbReference>
<feature type="transmembrane region" description="Helical" evidence="9">
    <location>
        <begin position="65"/>
        <end position="82"/>
    </location>
</feature>
<keyword evidence="7" id="KW-0067">ATP-binding</keyword>
<dbReference type="Pfam" id="PF01590">
    <property type="entry name" value="GAF"/>
    <property type="match status" value="1"/>
</dbReference>
<comment type="caution">
    <text evidence="11">The sequence shown here is derived from an EMBL/GenBank/DDBJ whole genome shotgun (WGS) entry which is preliminary data.</text>
</comment>
<dbReference type="EMBL" id="JAFEMC010000001">
    <property type="protein sequence ID" value="MBM6575492.1"/>
    <property type="molecule type" value="Genomic_DNA"/>
</dbReference>
<protein>
    <recommendedName>
        <fullName evidence="2">histidine kinase</fullName>
        <ecNumber evidence="2">2.7.13.3</ecNumber>
    </recommendedName>
</protein>
<dbReference type="GO" id="GO:0004673">
    <property type="term" value="F:protein histidine kinase activity"/>
    <property type="evidence" value="ECO:0007669"/>
    <property type="project" value="UniProtKB-EC"/>
</dbReference>
<comment type="catalytic activity">
    <reaction evidence="1">
        <text>ATP + protein L-histidine = ADP + protein N-phospho-L-histidine.</text>
        <dbReference type="EC" id="2.7.13.3"/>
    </reaction>
</comment>
<evidence type="ECO:0000256" key="8">
    <source>
        <dbReference type="ARBA" id="ARBA00023012"/>
    </source>
</evidence>
<feature type="transmembrane region" description="Helical" evidence="9">
    <location>
        <begin position="39"/>
        <end position="59"/>
    </location>
</feature>
<dbReference type="InterPro" id="IPR036890">
    <property type="entry name" value="HATPase_C_sf"/>
</dbReference>
<dbReference type="Pfam" id="PF02518">
    <property type="entry name" value="HATPase_c"/>
    <property type="match status" value="1"/>
</dbReference>
<feature type="transmembrane region" description="Helical" evidence="9">
    <location>
        <begin position="128"/>
        <end position="148"/>
    </location>
</feature>
<dbReference type="InterPro" id="IPR003594">
    <property type="entry name" value="HATPase_dom"/>
</dbReference>
<dbReference type="InterPro" id="IPR004358">
    <property type="entry name" value="Sig_transdc_His_kin-like_C"/>
</dbReference>
<keyword evidence="9" id="KW-0472">Membrane</keyword>
<feature type="transmembrane region" description="Helical" evidence="9">
    <location>
        <begin position="226"/>
        <end position="249"/>
    </location>
</feature>
<reference evidence="11 12" key="1">
    <citation type="submission" date="2020-12" db="EMBL/GenBank/DDBJ databases">
        <title>Sphingomonas sp.</title>
        <authorList>
            <person name="Kim M.K."/>
        </authorList>
    </citation>
    <scope>NUCLEOTIDE SEQUENCE [LARGE SCALE GENOMIC DNA]</scope>
    <source>
        <strain evidence="11 12">BT552</strain>
    </source>
</reference>
<feature type="transmembrane region" description="Helical" evidence="9">
    <location>
        <begin position="160"/>
        <end position="179"/>
    </location>
</feature>
<dbReference type="InterPro" id="IPR005467">
    <property type="entry name" value="His_kinase_dom"/>
</dbReference>
<evidence type="ECO:0000256" key="6">
    <source>
        <dbReference type="ARBA" id="ARBA00022777"/>
    </source>
</evidence>
<sequence>MTNTIAGALVLWTYALAALLFGMAALATWRRGGALQRMMAGTLLLTSLWALTVAGIDAHEVGPDLAAAIRNLAWLGMMAVSVRRSGSGHGSLAALYVIVAAVMAGTALVAIAGAAVDVPEAARALGDARSVFAMMGAAGALVLLHQIVRDPRSPKTGSARVIVIALSAMWTSDLIVALGEMADAAMGPGLFLARGLAMVGVAMLLSTNRLGAGEPTLSRSVAVRAIGGIALVLYAGLTAFGAHVAGLLAPDHARIVQTAIVIGATTALLTLMSTPWLRAWFRVKVAKHLFTHRYDYRVEWQRVTATLGASGEGTAPLATRTIKALADLVDAPAGLLLRAQDGGLVPGGDWNWAEASGEGGETMTRYLRDTGRLVVVDDVMDVVAAGVPEWLTTNADAWFVLPLLHAEALVGAIVLARPPVERALDWEDFDLLRVAGRQAASFLAEDRLRTALDEARRFDEFNRRFAFLLHDIKNVASQLTLVARNAERHADNAEFRSDMVATLKDSSGRMATLLSRLGQHDGARPEPTQPVDVATLIGRVVAARRAQHPVTSDLATAPLVLAQPLRLEQVLSHLIQNAVEASATDRPVTIAIERTEDDVAIVVADRGSGMSADFVRDELFRPFVSTKPGGFGIGAYEARQLVVGMGGQLTVESRVGEGTRFRIVLPVAPALEVAA</sequence>
<dbReference type="RefSeq" id="WP_204195024.1">
    <property type="nucleotide sequence ID" value="NZ_JAFEMC010000001.1"/>
</dbReference>
<keyword evidence="4 11" id="KW-0808">Transferase</keyword>
<evidence type="ECO:0000256" key="4">
    <source>
        <dbReference type="ARBA" id="ARBA00022679"/>
    </source>
</evidence>
<dbReference type="PROSITE" id="PS50109">
    <property type="entry name" value="HIS_KIN"/>
    <property type="match status" value="1"/>
</dbReference>
<keyword evidence="9" id="KW-0812">Transmembrane</keyword>
<evidence type="ECO:0000256" key="7">
    <source>
        <dbReference type="ARBA" id="ARBA00022840"/>
    </source>
</evidence>
<keyword evidence="5" id="KW-0547">Nucleotide-binding</keyword>
<proteinExistence type="predicted"/>
<dbReference type="SUPFAM" id="SSF55874">
    <property type="entry name" value="ATPase domain of HSP90 chaperone/DNA topoisomerase II/histidine kinase"/>
    <property type="match status" value="1"/>
</dbReference>
<evidence type="ECO:0000256" key="5">
    <source>
        <dbReference type="ARBA" id="ARBA00022741"/>
    </source>
</evidence>
<feature type="domain" description="Histidine kinase" evidence="10">
    <location>
        <begin position="467"/>
        <end position="669"/>
    </location>
</feature>
<evidence type="ECO:0000256" key="3">
    <source>
        <dbReference type="ARBA" id="ARBA00022553"/>
    </source>
</evidence>
<evidence type="ECO:0000313" key="11">
    <source>
        <dbReference type="EMBL" id="MBM6575492.1"/>
    </source>
</evidence>
<accession>A0ABS2D3K1</accession>
<dbReference type="PANTHER" id="PTHR43065:SF10">
    <property type="entry name" value="PEROXIDE STRESS-ACTIVATED HISTIDINE KINASE MAK3"/>
    <property type="match status" value="1"/>
</dbReference>
<keyword evidence="12" id="KW-1185">Reference proteome</keyword>
<feature type="transmembrane region" description="Helical" evidence="9">
    <location>
        <begin position="185"/>
        <end position="205"/>
    </location>
</feature>
<evidence type="ECO:0000313" key="12">
    <source>
        <dbReference type="Proteomes" id="UP000763641"/>
    </source>
</evidence>
<dbReference type="PANTHER" id="PTHR43065">
    <property type="entry name" value="SENSOR HISTIDINE KINASE"/>
    <property type="match status" value="1"/>
</dbReference>
<keyword evidence="9" id="KW-1133">Transmembrane helix</keyword>
<dbReference type="PRINTS" id="PR00344">
    <property type="entry name" value="BCTRLSENSOR"/>
</dbReference>
<keyword evidence="8" id="KW-0902">Two-component regulatory system</keyword>
<keyword evidence="3" id="KW-0597">Phosphoprotein</keyword>
<dbReference type="SMART" id="SM00387">
    <property type="entry name" value="HATPase_c"/>
    <property type="match status" value="1"/>
</dbReference>
<evidence type="ECO:0000256" key="1">
    <source>
        <dbReference type="ARBA" id="ARBA00000085"/>
    </source>
</evidence>
<organism evidence="11 12">
    <name type="scientific">Sphingomonas longa</name>
    <dbReference type="NCBI Taxonomy" id="2778730"/>
    <lineage>
        <taxon>Bacteria</taxon>
        <taxon>Pseudomonadati</taxon>
        <taxon>Pseudomonadota</taxon>
        <taxon>Alphaproteobacteria</taxon>
        <taxon>Sphingomonadales</taxon>
        <taxon>Sphingomonadaceae</taxon>
        <taxon>Sphingomonas</taxon>
    </lineage>
</organism>
<feature type="transmembrane region" description="Helical" evidence="9">
    <location>
        <begin position="255"/>
        <end position="277"/>
    </location>
</feature>
<name>A0ABS2D3K1_9SPHN</name>
<dbReference type="Proteomes" id="UP000763641">
    <property type="component" value="Unassembled WGS sequence"/>
</dbReference>
<evidence type="ECO:0000256" key="9">
    <source>
        <dbReference type="SAM" id="Phobius"/>
    </source>
</evidence>
<dbReference type="InterPro" id="IPR003018">
    <property type="entry name" value="GAF"/>
</dbReference>
<dbReference type="SUPFAM" id="SSF55781">
    <property type="entry name" value="GAF domain-like"/>
    <property type="match status" value="1"/>
</dbReference>
<dbReference type="InterPro" id="IPR014265">
    <property type="entry name" value="XrtA/PrsK"/>
</dbReference>
<feature type="transmembrane region" description="Helical" evidence="9">
    <location>
        <begin position="6"/>
        <end position="27"/>
    </location>
</feature>